<comment type="caution">
    <text evidence="2">The sequence shown here is derived from an EMBL/GenBank/DDBJ whole genome shotgun (WGS) entry which is preliminary data.</text>
</comment>
<dbReference type="Pfam" id="PF07676">
    <property type="entry name" value="PD40"/>
    <property type="match status" value="3"/>
</dbReference>
<evidence type="ECO:0000256" key="1">
    <source>
        <dbReference type="SAM" id="SignalP"/>
    </source>
</evidence>
<feature type="signal peptide" evidence="1">
    <location>
        <begin position="1"/>
        <end position="17"/>
    </location>
</feature>
<keyword evidence="1" id="KW-0732">Signal</keyword>
<protein>
    <submittedName>
        <fullName evidence="2">PD40 domain-containing protein</fullName>
    </submittedName>
</protein>
<dbReference type="InterPro" id="IPR011042">
    <property type="entry name" value="6-blade_b-propeller_TolB-like"/>
</dbReference>
<evidence type="ECO:0000313" key="2">
    <source>
        <dbReference type="EMBL" id="MBL0741695.1"/>
    </source>
</evidence>
<dbReference type="InterPro" id="IPR036737">
    <property type="entry name" value="OmpA-like_sf"/>
</dbReference>
<reference evidence="2 3" key="1">
    <citation type="submission" date="2021-01" db="EMBL/GenBank/DDBJ databases">
        <title>Chryseolinea sp. Jin1 Genome sequencing and assembly.</title>
        <authorList>
            <person name="Kim I."/>
        </authorList>
    </citation>
    <scope>NUCLEOTIDE SEQUENCE [LARGE SCALE GENOMIC DNA]</scope>
    <source>
        <strain evidence="2 3">Jin1</strain>
    </source>
</reference>
<dbReference type="Gene3D" id="3.30.1330.60">
    <property type="entry name" value="OmpA-like domain"/>
    <property type="match status" value="1"/>
</dbReference>
<proteinExistence type="predicted"/>
<keyword evidence="3" id="KW-1185">Reference proteome</keyword>
<evidence type="ECO:0000313" key="3">
    <source>
        <dbReference type="Proteomes" id="UP000613030"/>
    </source>
</evidence>
<dbReference type="RefSeq" id="WP_202009067.1">
    <property type="nucleotide sequence ID" value="NZ_JAERRB010000003.1"/>
</dbReference>
<dbReference type="EMBL" id="JAERRB010000003">
    <property type="protein sequence ID" value="MBL0741695.1"/>
    <property type="molecule type" value="Genomic_DNA"/>
</dbReference>
<sequence>MRTLACFVLLLVLPASAALAQAKTRRLPGIINHPSLNLYSPYISHDGNALLFISDNGEDGALALFYTSRENDWTEPVAVPKNVFHRLTFLRGFGLSADGKKIFYTSTKSPIVGGYDIVFSELKGTSWTEPLNLMLPVNTKTNEGCPSISADGNTLYFMRCDKMDQNKADGCKLFVTKKKPNGQWDEPKELPANINTGNSQAPRIMADDETLIFSSNKMASTKGGMDLYESRLVNGTWSDPVPLDFVNSDKDDQYVGVAALGRYLLKEAPGPRKNSEIVEFLFPNELRPKGMMKIEGKITDAANAPTAAYIDIMDVVSNKRVYSARPAADGSYMVYLREGTRYQFSVDPEQSNNSYFTKVFDLTSDKTPQKEKVNVVLKQPVAGDEFALDFVAFKPNSSTLDPTSQTELKKLVRMAKANPQVKFEIQVMLKGYQQDSLKSDPDLTEVTIDSVMRQVSDIDSLGKAYKKDTLVARTIYHNDRTQAQAKQIVDYLKLQGLDPASLTSFVNAIPVTPGEPKKLTIKVAVRPKQ</sequence>
<gene>
    <name evidence="2" type="ORF">JI741_10730</name>
</gene>
<dbReference type="SUPFAM" id="SSF69304">
    <property type="entry name" value="Tricorn protease N-terminal domain"/>
    <property type="match status" value="1"/>
</dbReference>
<dbReference type="InterPro" id="IPR011659">
    <property type="entry name" value="WD40"/>
</dbReference>
<dbReference type="Proteomes" id="UP000613030">
    <property type="component" value="Unassembled WGS sequence"/>
</dbReference>
<dbReference type="Gene3D" id="2.120.10.30">
    <property type="entry name" value="TolB, C-terminal domain"/>
    <property type="match status" value="1"/>
</dbReference>
<accession>A0ABS1KQT1</accession>
<feature type="chain" id="PRO_5046502235" evidence="1">
    <location>
        <begin position="18"/>
        <end position="529"/>
    </location>
</feature>
<organism evidence="2 3">
    <name type="scientific">Chryseolinea lacunae</name>
    <dbReference type="NCBI Taxonomy" id="2801331"/>
    <lineage>
        <taxon>Bacteria</taxon>
        <taxon>Pseudomonadati</taxon>
        <taxon>Bacteroidota</taxon>
        <taxon>Cytophagia</taxon>
        <taxon>Cytophagales</taxon>
        <taxon>Fulvivirgaceae</taxon>
        <taxon>Chryseolinea</taxon>
    </lineage>
</organism>
<name>A0ABS1KQT1_9BACT</name>